<reference evidence="2 3" key="1">
    <citation type="submission" date="2021-02" db="EMBL/GenBank/DDBJ databases">
        <authorList>
            <person name="Ra J.-S."/>
        </authorList>
    </citation>
    <scope>NUCLEOTIDE SEQUENCE [LARGE SCALE GENOMIC DNA]</scope>
    <source>
        <strain evidence="2 3">MMS20-R1-14</strain>
    </source>
</reference>
<dbReference type="Gene3D" id="3.40.50.720">
    <property type="entry name" value="NAD(P)-binding Rossmann-like Domain"/>
    <property type="match status" value="1"/>
</dbReference>
<keyword evidence="3" id="KW-1185">Reference proteome</keyword>
<accession>A0ABS2IYZ5</accession>
<gene>
    <name evidence="2" type="ORF">JQX11_24785</name>
</gene>
<evidence type="ECO:0000313" key="3">
    <source>
        <dbReference type="Proteomes" id="UP001518872"/>
    </source>
</evidence>
<evidence type="ECO:0000313" key="2">
    <source>
        <dbReference type="EMBL" id="MBM7079532.1"/>
    </source>
</evidence>
<evidence type="ECO:0000259" key="1">
    <source>
        <dbReference type="SMART" id="SM00881"/>
    </source>
</evidence>
<dbReference type="InterPro" id="IPR036291">
    <property type="entry name" value="NAD(P)-bd_dom_sf"/>
</dbReference>
<dbReference type="SUPFAM" id="SSF51735">
    <property type="entry name" value="NAD(P)-binding Rossmann-fold domains"/>
    <property type="match status" value="1"/>
</dbReference>
<sequence>MRTAQQLLADSAVIAVVGASRDPGKAAHRVPAQMQRYGWRIIPVNPTVDELFGERAYPSLADIAHPVDLVNVFRPARDAVEVVRQAAAIGAPAVWLQLGIVSAEARRIAEAAGMDYVEDRCLIVERAAAGLSRLP</sequence>
<organism evidence="2 3">
    <name type="scientific">Micromonospora humida</name>
    <dbReference type="NCBI Taxonomy" id="2809018"/>
    <lineage>
        <taxon>Bacteria</taxon>
        <taxon>Bacillati</taxon>
        <taxon>Actinomycetota</taxon>
        <taxon>Actinomycetes</taxon>
        <taxon>Micromonosporales</taxon>
        <taxon>Micromonosporaceae</taxon>
        <taxon>Micromonospora</taxon>
    </lineage>
</organism>
<dbReference type="Proteomes" id="UP001518872">
    <property type="component" value="Unassembled WGS sequence"/>
</dbReference>
<dbReference type="RefSeq" id="WP_204927368.1">
    <property type="nucleotide sequence ID" value="NZ_JAFEUC010000014.1"/>
</dbReference>
<feature type="domain" description="CoA-binding" evidence="1">
    <location>
        <begin position="8"/>
        <end position="100"/>
    </location>
</feature>
<dbReference type="PANTHER" id="PTHR33303">
    <property type="entry name" value="CYTOPLASMIC PROTEIN-RELATED"/>
    <property type="match status" value="1"/>
</dbReference>
<protein>
    <submittedName>
        <fullName evidence="2">CoA-binding protein</fullName>
    </submittedName>
</protein>
<proteinExistence type="predicted"/>
<dbReference type="PANTHER" id="PTHR33303:SF2">
    <property type="entry name" value="COA-BINDING DOMAIN-CONTAINING PROTEIN"/>
    <property type="match status" value="1"/>
</dbReference>
<dbReference type="EMBL" id="JAFEUC010000014">
    <property type="protein sequence ID" value="MBM7079532.1"/>
    <property type="molecule type" value="Genomic_DNA"/>
</dbReference>
<name>A0ABS2IYZ5_9ACTN</name>
<dbReference type="InterPro" id="IPR003781">
    <property type="entry name" value="CoA-bd"/>
</dbReference>
<comment type="caution">
    <text evidence="2">The sequence shown here is derived from an EMBL/GenBank/DDBJ whole genome shotgun (WGS) entry which is preliminary data.</text>
</comment>
<dbReference type="Pfam" id="PF13380">
    <property type="entry name" value="CoA_binding_2"/>
    <property type="match status" value="1"/>
</dbReference>
<dbReference type="SMART" id="SM00881">
    <property type="entry name" value="CoA_binding"/>
    <property type="match status" value="1"/>
</dbReference>